<feature type="transmembrane region" description="Helical" evidence="1">
    <location>
        <begin position="5"/>
        <end position="25"/>
    </location>
</feature>
<organism evidence="2 3">
    <name type="scientific">Candidatus Buchananbacteria bacterium CG10_big_fil_rev_8_21_14_0_10_42_9</name>
    <dbReference type="NCBI Taxonomy" id="1974526"/>
    <lineage>
        <taxon>Bacteria</taxon>
        <taxon>Candidatus Buchananiibacteriota</taxon>
    </lineage>
</organism>
<dbReference type="EMBL" id="PEZZ01000042">
    <property type="protein sequence ID" value="PIS04687.1"/>
    <property type="molecule type" value="Genomic_DNA"/>
</dbReference>
<feature type="transmembrane region" description="Helical" evidence="1">
    <location>
        <begin position="70"/>
        <end position="90"/>
    </location>
</feature>
<protein>
    <submittedName>
        <fullName evidence="2">Uncharacterized protein</fullName>
    </submittedName>
</protein>
<dbReference type="Proteomes" id="UP000230935">
    <property type="component" value="Unassembled WGS sequence"/>
</dbReference>
<name>A0A2H0W051_9BACT</name>
<evidence type="ECO:0000313" key="2">
    <source>
        <dbReference type="EMBL" id="PIS04687.1"/>
    </source>
</evidence>
<evidence type="ECO:0000256" key="1">
    <source>
        <dbReference type="SAM" id="Phobius"/>
    </source>
</evidence>
<keyword evidence="1" id="KW-0472">Membrane</keyword>
<sequence>MKHKLLPIILMFFVLGLYFIGVVSLSQMEHDTHVACPLANIGATNCPSATQAVALMTHHLDMLASIVTSFIQMDALLLGLIVVLSVGILFTRQDLFWLWSGYLYFRKVLYEQTSFYKRRRQIQKWLAQCSTLIDRLRLRVTLFLFNSDFI</sequence>
<dbReference type="AlphaFoldDB" id="A0A2H0W051"/>
<comment type="caution">
    <text evidence="2">The sequence shown here is derived from an EMBL/GenBank/DDBJ whole genome shotgun (WGS) entry which is preliminary data.</text>
</comment>
<reference evidence="3" key="1">
    <citation type="submission" date="2017-09" db="EMBL/GenBank/DDBJ databases">
        <title>Depth-based differentiation of microbial function through sediment-hosted aquifers and enrichment of novel symbionts in the deep terrestrial subsurface.</title>
        <authorList>
            <person name="Probst A.J."/>
            <person name="Ladd B."/>
            <person name="Jarett J.K."/>
            <person name="Geller-Mcgrath D.E."/>
            <person name="Sieber C.M.K."/>
            <person name="Emerson J.B."/>
            <person name="Anantharaman K."/>
            <person name="Thomas B.C."/>
            <person name="Malmstrom R."/>
            <person name="Stieglmeier M."/>
            <person name="Klingl A."/>
            <person name="Woyke T."/>
            <person name="Ryan C.M."/>
            <person name="Banfield J.F."/>
        </authorList>
    </citation>
    <scope>NUCLEOTIDE SEQUENCE [LARGE SCALE GENOMIC DNA]</scope>
</reference>
<evidence type="ECO:0000313" key="3">
    <source>
        <dbReference type="Proteomes" id="UP000230935"/>
    </source>
</evidence>
<gene>
    <name evidence="2" type="ORF">COT81_05195</name>
</gene>
<proteinExistence type="predicted"/>
<accession>A0A2H0W051</accession>
<keyword evidence="1" id="KW-1133">Transmembrane helix</keyword>
<keyword evidence="1" id="KW-0812">Transmembrane</keyword>